<gene>
    <name evidence="1" type="ORF">COX53_03330</name>
</gene>
<proteinExistence type="predicted"/>
<accession>A0A2G9XBB4</accession>
<dbReference type="Proteomes" id="UP000231388">
    <property type="component" value="Unassembled WGS sequence"/>
</dbReference>
<dbReference type="Pfam" id="PF18924">
    <property type="entry name" value="DUF5674"/>
    <property type="match status" value="1"/>
</dbReference>
<dbReference type="AlphaFoldDB" id="A0A2G9XBB4"/>
<dbReference type="InterPro" id="IPR043731">
    <property type="entry name" value="DUF5674"/>
</dbReference>
<evidence type="ECO:0000313" key="1">
    <source>
        <dbReference type="EMBL" id="PIP04280.1"/>
    </source>
</evidence>
<organism evidence="1 2">
    <name type="scientific">candidate division WWE3 bacterium CG23_combo_of_CG06-09_8_20_14_all_40_14</name>
    <dbReference type="NCBI Taxonomy" id="1975095"/>
    <lineage>
        <taxon>Bacteria</taxon>
        <taxon>Katanobacteria</taxon>
    </lineage>
</organism>
<name>A0A2G9XBB4_UNCKA</name>
<protein>
    <submittedName>
        <fullName evidence="1">Uncharacterized protein</fullName>
    </submittedName>
</protein>
<comment type="caution">
    <text evidence="1">The sequence shown here is derived from an EMBL/GenBank/DDBJ whole genome shotgun (WGS) entry which is preliminary data.</text>
</comment>
<sequence>MSVVILKKSASAEDIQKAQEEYKSYIKVTVDIEKGFVAIGGEFHADSEEKLLELGATQENIWGGGINLETGEIETNAIINIRSKQNNLSADVLDSEIREKFIKTVEKYLNEYTKK</sequence>
<evidence type="ECO:0000313" key="2">
    <source>
        <dbReference type="Proteomes" id="UP000231388"/>
    </source>
</evidence>
<dbReference type="EMBL" id="PCQY01000039">
    <property type="protein sequence ID" value="PIP04280.1"/>
    <property type="molecule type" value="Genomic_DNA"/>
</dbReference>
<reference evidence="1 2" key="1">
    <citation type="submission" date="2017-09" db="EMBL/GenBank/DDBJ databases">
        <title>Depth-based differentiation of microbial function through sediment-hosted aquifers and enrichment of novel symbionts in the deep terrestrial subsurface.</title>
        <authorList>
            <person name="Probst A.J."/>
            <person name="Ladd B."/>
            <person name="Jarett J.K."/>
            <person name="Geller-Mcgrath D.E."/>
            <person name="Sieber C.M."/>
            <person name="Emerson J.B."/>
            <person name="Anantharaman K."/>
            <person name="Thomas B.C."/>
            <person name="Malmstrom R."/>
            <person name="Stieglmeier M."/>
            <person name="Klingl A."/>
            <person name="Woyke T."/>
            <person name="Ryan C.M."/>
            <person name="Banfield J.F."/>
        </authorList>
    </citation>
    <scope>NUCLEOTIDE SEQUENCE [LARGE SCALE GENOMIC DNA]</scope>
    <source>
        <strain evidence="1">CG23_combo_of_CG06-09_8_20_14_all_40_14</strain>
    </source>
</reference>